<proteinExistence type="predicted"/>
<keyword evidence="2" id="KW-1185">Reference proteome</keyword>
<accession>A0A420VDL7</accession>
<reference evidence="1 2" key="1">
    <citation type="submission" date="2013-12" db="EMBL/GenBank/DDBJ databases">
        <title>Genome and proteome characterization of Caldibacillus debilis GB1 derived from a cellulolytic aero-tolerant co-culture.</title>
        <authorList>
            <person name="Wushke S.T."/>
            <person name="Zhang X."/>
            <person name="Fristensky B."/>
            <person name="Wilkins J.A."/>
            <person name="Levin D.B."/>
            <person name="Sparling R."/>
        </authorList>
    </citation>
    <scope>NUCLEOTIDE SEQUENCE [LARGE SCALE GENOMIC DNA]</scope>
    <source>
        <strain evidence="1 2">GB1</strain>
    </source>
</reference>
<dbReference type="AlphaFoldDB" id="A0A420VDL7"/>
<dbReference type="Proteomes" id="UP000286235">
    <property type="component" value="Unassembled WGS sequence"/>
</dbReference>
<protein>
    <submittedName>
        <fullName evidence="1">Uncharacterized protein</fullName>
    </submittedName>
</protein>
<organism evidence="1 2">
    <name type="scientific">Caldibacillus debilis GB1</name>
    <dbReference type="NCBI Taxonomy" id="1339248"/>
    <lineage>
        <taxon>Bacteria</taxon>
        <taxon>Bacillati</taxon>
        <taxon>Bacillota</taxon>
        <taxon>Bacilli</taxon>
        <taxon>Bacillales</taxon>
        <taxon>Bacillaceae</taxon>
        <taxon>Caldibacillus</taxon>
    </lineage>
</organism>
<evidence type="ECO:0000313" key="1">
    <source>
        <dbReference type="EMBL" id="RKO61754.1"/>
    </source>
</evidence>
<evidence type="ECO:0000313" key="2">
    <source>
        <dbReference type="Proteomes" id="UP000286235"/>
    </source>
</evidence>
<dbReference type="RefSeq" id="WP_147402795.1">
    <property type="nucleotide sequence ID" value="NZ_AZRV01000035.1"/>
</dbReference>
<comment type="caution">
    <text evidence="1">The sequence shown here is derived from an EMBL/GenBank/DDBJ whole genome shotgun (WGS) entry which is preliminary data.</text>
</comment>
<dbReference type="EMBL" id="AZRV01000035">
    <property type="protein sequence ID" value="RKO61754.1"/>
    <property type="molecule type" value="Genomic_DNA"/>
</dbReference>
<name>A0A420VDL7_9BACI</name>
<sequence length="275" mass="33210">MSIKLYNGYRLPRMTTMKEFNDFVLRLRKGLTEIRNRKYAWLLGRMATRYVDNLTVLGEEDFIKRMYLESGRTLSLDKAKQRYKYSVPIWDCYDELTDAYWKCRKRGGRYFFDFDFSLVAIPFESGILTLIYCERNEFRKFWNSQPEVEFYGYWNDTDPPEETTLEEWEKRREDWSKVFENEGIPGDVGITIQVVEGVPNFYDLDQETILSSVPTFEQRVRFALDVMIRNREQNVEVDKAELAERVKQFLIPELTLKHFFQYSNELYMQRMVEIR</sequence>
<gene>
    <name evidence="1" type="ORF">Cdeb_01225</name>
</gene>